<evidence type="ECO:0000313" key="2">
    <source>
        <dbReference type="EMBL" id="KZL66576.1"/>
    </source>
</evidence>
<dbReference type="AlphaFoldDB" id="A0A166PB35"/>
<evidence type="ECO:0000256" key="1">
    <source>
        <dbReference type="SAM" id="SignalP"/>
    </source>
</evidence>
<keyword evidence="1" id="KW-0732">Signal</keyword>
<feature type="chain" id="PRO_5007878189" evidence="1">
    <location>
        <begin position="19"/>
        <end position="389"/>
    </location>
</feature>
<dbReference type="InterPro" id="IPR029058">
    <property type="entry name" value="AB_hydrolase_fold"/>
</dbReference>
<dbReference type="Proteomes" id="UP000076552">
    <property type="component" value="Unassembled WGS sequence"/>
</dbReference>
<keyword evidence="3" id="KW-1185">Reference proteome</keyword>
<sequence>MVNFKLPSLGLLAGLSLGFEFAGRDCTGVNAIHPSCRNADTIPYTRDVFYVGGRALKTAFGELTADKLYVENISPILPLRSKPMVFFHGGGCSGTTWLNTPDNRKGFANYFVEQGYVIYIVDAAGNGRSTNMDLEGFPLTAGSSSTLVEMSFSAPEAYNGYPQSQLHTQFPGTGRAGDPTFESFKNSMVPYATNNITYENAMRTGGCELLQLIGKSYIISHSAGGSAGILLSNDCPGLVAANINLESSTIPFFWYTYGTSGFFNNAWGLANTPLNYTPPIMDALELNITEIGNSTVAKRNCYRQAKPAHKLPNVASVPYLLVTVEASVHITYDHCIVDYLSQVGAKPEWIRLEDHGIKGNGHFMHIEKNNGEIAKLVLSWIRKKEGFIW</sequence>
<protein>
    <submittedName>
        <fullName evidence="2">Uncharacterized protein</fullName>
    </submittedName>
</protein>
<dbReference type="EMBL" id="LFIV01000171">
    <property type="protein sequence ID" value="KZL66576.1"/>
    <property type="molecule type" value="Genomic_DNA"/>
</dbReference>
<name>A0A166PB35_9PEZI</name>
<dbReference type="CDD" id="cd12809">
    <property type="entry name" value="Esterase_713_like-2"/>
    <property type="match status" value="1"/>
</dbReference>
<dbReference type="InterPro" id="IPR050228">
    <property type="entry name" value="Carboxylesterase_BioH"/>
</dbReference>
<proteinExistence type="predicted"/>
<evidence type="ECO:0000313" key="3">
    <source>
        <dbReference type="Proteomes" id="UP000076552"/>
    </source>
</evidence>
<reference evidence="2 3" key="1">
    <citation type="submission" date="2015-06" db="EMBL/GenBank/DDBJ databases">
        <title>Survival trade-offs in plant roots during colonization by closely related pathogenic and mutualistic fungi.</title>
        <authorList>
            <person name="Hacquard S."/>
            <person name="Kracher B."/>
            <person name="Hiruma K."/>
            <person name="Weinman A."/>
            <person name="Muench P."/>
            <person name="Garrido Oter R."/>
            <person name="Ver Loren van Themaat E."/>
            <person name="Dallerey J.-F."/>
            <person name="Damm U."/>
            <person name="Henrissat B."/>
            <person name="Lespinet O."/>
            <person name="Thon M."/>
            <person name="Kemen E."/>
            <person name="McHardy A.C."/>
            <person name="Schulze-Lefert P."/>
            <person name="O'Connell R.J."/>
        </authorList>
    </citation>
    <scope>NUCLEOTIDE SEQUENCE [LARGE SCALE GENOMIC DNA]</scope>
    <source>
        <strain evidence="2 3">0861</strain>
    </source>
</reference>
<gene>
    <name evidence="2" type="ORF">CT0861_04491</name>
</gene>
<feature type="signal peptide" evidence="1">
    <location>
        <begin position="1"/>
        <end position="18"/>
    </location>
</feature>
<dbReference type="PANTHER" id="PTHR43194">
    <property type="entry name" value="HYDROLASE ALPHA/BETA FOLD FAMILY"/>
    <property type="match status" value="1"/>
</dbReference>
<dbReference type="Gene3D" id="3.40.50.1820">
    <property type="entry name" value="alpha/beta hydrolase"/>
    <property type="match status" value="1"/>
</dbReference>
<dbReference type="PANTHER" id="PTHR43194:SF4">
    <property type="entry name" value="AB HYDROLASE-1 DOMAIN-CONTAINING PROTEIN"/>
    <property type="match status" value="1"/>
</dbReference>
<accession>A0A166PB35</accession>
<comment type="caution">
    <text evidence="2">The sequence shown here is derived from an EMBL/GenBank/DDBJ whole genome shotgun (WGS) entry which is preliminary data.</text>
</comment>
<dbReference type="SUPFAM" id="SSF53474">
    <property type="entry name" value="alpha/beta-Hydrolases"/>
    <property type="match status" value="1"/>
</dbReference>
<organism evidence="2 3">
    <name type="scientific">Colletotrichum tofieldiae</name>
    <dbReference type="NCBI Taxonomy" id="708197"/>
    <lineage>
        <taxon>Eukaryota</taxon>
        <taxon>Fungi</taxon>
        <taxon>Dikarya</taxon>
        <taxon>Ascomycota</taxon>
        <taxon>Pezizomycotina</taxon>
        <taxon>Sordariomycetes</taxon>
        <taxon>Hypocreomycetidae</taxon>
        <taxon>Glomerellales</taxon>
        <taxon>Glomerellaceae</taxon>
        <taxon>Colletotrichum</taxon>
        <taxon>Colletotrichum spaethianum species complex</taxon>
    </lineage>
</organism>